<evidence type="ECO:0000256" key="2">
    <source>
        <dbReference type="SAM" id="MobiDB-lite"/>
    </source>
</evidence>
<evidence type="ECO:0000256" key="1">
    <source>
        <dbReference type="SAM" id="Coils"/>
    </source>
</evidence>
<evidence type="ECO:0000313" key="5">
    <source>
        <dbReference type="Proteomes" id="UP000230605"/>
    </source>
</evidence>
<feature type="coiled-coil region" evidence="1">
    <location>
        <begin position="227"/>
        <end position="254"/>
    </location>
</feature>
<feature type="compositionally biased region" description="Low complexity" evidence="2">
    <location>
        <begin position="126"/>
        <end position="135"/>
    </location>
</feature>
<organism evidence="3 5">
    <name type="scientific">Cercospora beticola</name>
    <name type="common">Sugarbeet leaf spot fungus</name>
    <dbReference type="NCBI Taxonomy" id="122368"/>
    <lineage>
        <taxon>Eukaryota</taxon>
        <taxon>Fungi</taxon>
        <taxon>Dikarya</taxon>
        <taxon>Ascomycota</taxon>
        <taxon>Pezizomycotina</taxon>
        <taxon>Dothideomycetes</taxon>
        <taxon>Dothideomycetidae</taxon>
        <taxon>Mycosphaerellales</taxon>
        <taxon>Mycosphaerellaceae</taxon>
        <taxon>Cercospora</taxon>
    </lineage>
</organism>
<dbReference type="Proteomes" id="UP001302367">
    <property type="component" value="Chromosome 3"/>
</dbReference>
<keyword evidence="1" id="KW-0175">Coiled coil</keyword>
<evidence type="ECO:0000313" key="6">
    <source>
        <dbReference type="Proteomes" id="UP001302367"/>
    </source>
</evidence>
<gene>
    <name evidence="3" type="ORF">CB0940_03270</name>
    <name evidence="4" type="ORF">RHO25_005064</name>
</gene>
<protein>
    <submittedName>
        <fullName evidence="3">Uncharacterized protein</fullName>
    </submittedName>
</protein>
<dbReference type="Proteomes" id="UP000230605">
    <property type="component" value="Chromosome 3"/>
</dbReference>
<proteinExistence type="predicted"/>
<feature type="region of interest" description="Disordered" evidence="2">
    <location>
        <begin position="329"/>
        <end position="370"/>
    </location>
</feature>
<evidence type="ECO:0000313" key="4">
    <source>
        <dbReference type="EMBL" id="WPB00445.1"/>
    </source>
</evidence>
<dbReference type="EMBL" id="CP134186">
    <property type="protein sequence ID" value="WPB00445.1"/>
    <property type="molecule type" value="Genomic_DNA"/>
</dbReference>
<sequence length="441" mass="48794">MSDLDWEERHFSRDDLLYSMAESLQHETPTRHSRFSWWKMAVIAAREIVEEDDRPSFDASSCYSQGSAPTAITEPAMPAPLRLLTSKAALQPFVLHKQSGSIDSELDSPLSLSETINIEDWPTPPTSAISPTPKSEFPTSKAPWMVVSPKRSGSSRSPLGPAQPQSPGPIAKSTQPAMPPQIMQPLPQKPPSLRIDTQMRQPVLPGKSVGRTPENISQFNQSQPLDDEFLQCQLAQLRSEVRTLQHKSSTLEEALKQTVNDRIAVLARRVAISPDSCSLTDPILDPYSPVLERGRPVTRSGYALNEGGFWEGRPSTSLSMLPEIEVRHRPSRASRIRPVQSAAEMKRPSPPKLRKKASLSLLPSTAGPPRTDLPSIFAETSPLEPPPFGQIAITSKPHTRSMSGIHVFRRAHKLSGELVSREPKLHKIVDIWRNFGKISAP</sequence>
<feature type="region of interest" description="Disordered" evidence="2">
    <location>
        <begin position="115"/>
        <end position="190"/>
    </location>
</feature>
<accession>A0A2G5I1J6</accession>
<name>A0A2G5I1J6_CERBT</name>
<evidence type="ECO:0000313" key="3">
    <source>
        <dbReference type="EMBL" id="PIA98667.1"/>
    </source>
</evidence>
<dbReference type="EMBL" id="LKMD01000101">
    <property type="protein sequence ID" value="PIA98667.1"/>
    <property type="molecule type" value="Genomic_DNA"/>
</dbReference>
<dbReference type="OrthoDB" id="3633551at2759"/>
<reference evidence="3 5" key="1">
    <citation type="submission" date="2015-10" db="EMBL/GenBank/DDBJ databases">
        <title>The cercosporin biosynthetic gene cluster was horizontally transferred to several fungal lineages and shown to be expanded in Cercospora beticola based on microsynteny with recipient genomes.</title>
        <authorList>
            <person name="De Jonge R."/>
            <person name="Ebert M.K."/>
            <person name="Suttle J.C."/>
            <person name="Jurick Ii W.M."/>
            <person name="Secor G.A."/>
            <person name="Thomma B.P."/>
            <person name="Van De Peer Y."/>
            <person name="Bolton M.D."/>
        </authorList>
    </citation>
    <scope>NUCLEOTIDE SEQUENCE [LARGE SCALE GENOMIC DNA]</scope>
    <source>
        <strain evidence="3 5">09-40</strain>
    </source>
</reference>
<keyword evidence="6" id="KW-1185">Reference proteome</keyword>
<dbReference type="AlphaFoldDB" id="A0A2G5I1J6"/>
<reference evidence="4 6" key="2">
    <citation type="submission" date="2023-09" db="EMBL/GenBank/DDBJ databases">
        <title>Complete-Gapless Cercospora beticola genome.</title>
        <authorList>
            <person name="Wyatt N.A."/>
            <person name="Spanner R.E."/>
            <person name="Bolton M.D."/>
        </authorList>
    </citation>
    <scope>NUCLEOTIDE SEQUENCE [LARGE SCALE GENOMIC DNA]</scope>
    <source>
        <strain evidence="4">Cb09-40</strain>
    </source>
</reference>